<dbReference type="EMBL" id="QUSF01000025">
    <property type="protein sequence ID" value="RLW00804.1"/>
    <property type="molecule type" value="Genomic_DNA"/>
</dbReference>
<evidence type="ECO:0000313" key="1">
    <source>
        <dbReference type="EMBL" id="RLW00804.1"/>
    </source>
</evidence>
<name>A0A3L8SEN1_CHLGU</name>
<feature type="non-terminal residue" evidence="1">
    <location>
        <position position="60"/>
    </location>
</feature>
<accession>A0A3L8SEN1</accession>
<comment type="caution">
    <text evidence="1">The sequence shown here is derived from an EMBL/GenBank/DDBJ whole genome shotgun (WGS) entry which is preliminary data.</text>
</comment>
<evidence type="ECO:0000313" key="2">
    <source>
        <dbReference type="Proteomes" id="UP000276834"/>
    </source>
</evidence>
<organism evidence="1 2">
    <name type="scientific">Chloebia gouldiae</name>
    <name type="common">Gouldian finch</name>
    <name type="synonym">Erythrura gouldiae</name>
    <dbReference type="NCBI Taxonomy" id="44316"/>
    <lineage>
        <taxon>Eukaryota</taxon>
        <taxon>Metazoa</taxon>
        <taxon>Chordata</taxon>
        <taxon>Craniata</taxon>
        <taxon>Vertebrata</taxon>
        <taxon>Euteleostomi</taxon>
        <taxon>Archelosauria</taxon>
        <taxon>Archosauria</taxon>
        <taxon>Dinosauria</taxon>
        <taxon>Saurischia</taxon>
        <taxon>Theropoda</taxon>
        <taxon>Coelurosauria</taxon>
        <taxon>Aves</taxon>
        <taxon>Neognathae</taxon>
        <taxon>Neoaves</taxon>
        <taxon>Telluraves</taxon>
        <taxon>Australaves</taxon>
        <taxon>Passeriformes</taxon>
        <taxon>Passeroidea</taxon>
        <taxon>Passeridae</taxon>
        <taxon>Chloebia</taxon>
    </lineage>
</organism>
<protein>
    <submittedName>
        <fullName evidence="1">Uncharacterized protein</fullName>
    </submittedName>
</protein>
<keyword evidence="2" id="KW-1185">Reference proteome</keyword>
<gene>
    <name evidence="1" type="ORF">DV515_00008455</name>
</gene>
<proteinExistence type="predicted"/>
<sequence length="60" mass="6761">MAKCKIKQDHRLCAPASILWIWSLNTKHHEQLQRVFGRAGSLGFQASRGQGFQCASVYLS</sequence>
<dbReference type="AlphaFoldDB" id="A0A3L8SEN1"/>
<reference evidence="1 2" key="1">
    <citation type="journal article" date="2018" name="Proc. R. Soc. B">
        <title>A non-coding region near Follistatin controls head colour polymorphism in the Gouldian finch.</title>
        <authorList>
            <person name="Toomey M.B."/>
            <person name="Marques C.I."/>
            <person name="Andrade P."/>
            <person name="Araujo P.M."/>
            <person name="Sabatino S."/>
            <person name="Gazda M.A."/>
            <person name="Afonso S."/>
            <person name="Lopes R.J."/>
            <person name="Corbo J.C."/>
            <person name="Carneiro M."/>
        </authorList>
    </citation>
    <scope>NUCLEOTIDE SEQUENCE [LARGE SCALE GENOMIC DNA]</scope>
    <source>
        <strain evidence="1">Red01</strain>
        <tissue evidence="1">Muscle</tissue>
    </source>
</reference>
<dbReference type="Proteomes" id="UP000276834">
    <property type="component" value="Unassembled WGS sequence"/>
</dbReference>